<dbReference type="InterPro" id="IPR012338">
    <property type="entry name" value="Beta-lactam/transpept-like"/>
</dbReference>
<name>A0A2A9EAF7_9MICO</name>
<accession>A0A2A9EAF7</accession>
<organism evidence="3 4">
    <name type="scientific">Sanguibacter antarcticus</name>
    <dbReference type="NCBI Taxonomy" id="372484"/>
    <lineage>
        <taxon>Bacteria</taxon>
        <taxon>Bacillati</taxon>
        <taxon>Actinomycetota</taxon>
        <taxon>Actinomycetes</taxon>
        <taxon>Micrococcales</taxon>
        <taxon>Sanguibacteraceae</taxon>
        <taxon>Sanguibacter</taxon>
    </lineage>
</organism>
<dbReference type="InterPro" id="IPR000667">
    <property type="entry name" value="Peptidase_S13"/>
</dbReference>
<dbReference type="PANTHER" id="PTHR30023:SF0">
    <property type="entry name" value="PENICILLIN-SENSITIVE CARBOXYPEPTIDASE A"/>
    <property type="match status" value="1"/>
</dbReference>
<dbReference type="PANTHER" id="PTHR30023">
    <property type="entry name" value="D-ALANYL-D-ALANINE CARBOXYPEPTIDASE"/>
    <property type="match status" value="1"/>
</dbReference>
<evidence type="ECO:0000313" key="3">
    <source>
        <dbReference type="EMBL" id="PFG35242.1"/>
    </source>
</evidence>
<keyword evidence="4" id="KW-1185">Reference proteome</keyword>
<dbReference type="Proteomes" id="UP000225548">
    <property type="component" value="Unassembled WGS sequence"/>
</dbReference>
<dbReference type="AlphaFoldDB" id="A0A2A9EAF7"/>
<reference evidence="3 4" key="1">
    <citation type="submission" date="2017-10" db="EMBL/GenBank/DDBJ databases">
        <title>Sequencing the genomes of 1000 actinobacteria strains.</title>
        <authorList>
            <person name="Klenk H.-P."/>
        </authorList>
    </citation>
    <scope>NUCLEOTIDE SEQUENCE [LARGE SCALE GENOMIC DNA]</scope>
    <source>
        <strain evidence="3 4">DSM 18966</strain>
    </source>
</reference>
<dbReference type="PRINTS" id="PR00922">
    <property type="entry name" value="DADACBPTASE3"/>
</dbReference>
<dbReference type="EMBL" id="PDJG01000001">
    <property type="protein sequence ID" value="PFG35242.1"/>
    <property type="molecule type" value="Genomic_DNA"/>
</dbReference>
<proteinExistence type="inferred from homology"/>
<gene>
    <name evidence="3" type="ORF">ATL42_3184</name>
</gene>
<protein>
    <submittedName>
        <fullName evidence="3">D-alanyl-D-alanine carboxypeptidase/D-alanyl-D-alanine-endopeptidase (Penicillin-binding protein 4)</fullName>
    </submittedName>
</protein>
<dbReference type="GO" id="GO:0006508">
    <property type="term" value="P:proteolysis"/>
    <property type="evidence" value="ECO:0007669"/>
    <property type="project" value="InterPro"/>
</dbReference>
<dbReference type="GO" id="GO:0004185">
    <property type="term" value="F:serine-type carboxypeptidase activity"/>
    <property type="evidence" value="ECO:0007669"/>
    <property type="project" value="InterPro"/>
</dbReference>
<comment type="caution">
    <text evidence="3">The sequence shown here is derived from an EMBL/GenBank/DDBJ whole genome shotgun (WGS) entry which is preliminary data.</text>
</comment>
<keyword evidence="3" id="KW-0645">Protease</keyword>
<evidence type="ECO:0000256" key="2">
    <source>
        <dbReference type="ARBA" id="ARBA00022801"/>
    </source>
</evidence>
<dbReference type="Gene3D" id="3.40.710.10">
    <property type="entry name" value="DD-peptidase/beta-lactamase superfamily"/>
    <property type="match status" value="2"/>
</dbReference>
<dbReference type="SUPFAM" id="SSF56601">
    <property type="entry name" value="beta-lactamase/transpeptidase-like"/>
    <property type="match status" value="1"/>
</dbReference>
<sequence>MSRVVGGTVAAALVVTGGYAWADAHDYVPGILTVGPEPEPPAPFPVVAAAVDGPAPADILALLDPAAPEPSAAVIQAQVDALVADARMGSSVGVVVADGITGEVLGSATPDTLRTPASIQKLFTAVAALSGPGYDRVLTTTVTQSSAGAITLVGGGDMMLAAGAGDPSETNGHAGLDDLAAAVAKDLGLAGQTAVSLTLDDTLFTGSALGPWSSDQPTLGYAAPVAAIAVDTGRIEPGKYAQRQADPAMSAATAFVSALEAHGITVTGAPVRGTSDADARIVASVDSAPLGEIVEYYLKSSDNTITEVVARIVALDAGLPGSFDGSTRAVLLELERLGLDTTGVVLVDASGLGDGSSAPASLFADVLRLAADPSHPELRPVAIDLPISGLEGTLDERFLTSDARGLVRAKTGSLPNVTSLAGTVMTIDGRQLVFVLMADQTPDDGQWGPRQAMDAFVTGLAACGCQ</sequence>
<dbReference type="NCBIfam" id="TIGR00666">
    <property type="entry name" value="PBP4"/>
    <property type="match status" value="1"/>
</dbReference>
<keyword evidence="3" id="KW-0121">Carboxypeptidase</keyword>
<comment type="similarity">
    <text evidence="1">Belongs to the peptidase S13 family.</text>
</comment>
<dbReference type="GO" id="GO:0000270">
    <property type="term" value="P:peptidoglycan metabolic process"/>
    <property type="evidence" value="ECO:0007669"/>
    <property type="project" value="TreeGrafter"/>
</dbReference>
<dbReference type="RefSeq" id="WP_342748144.1">
    <property type="nucleotide sequence ID" value="NZ_PDJG01000001.1"/>
</dbReference>
<keyword evidence="2" id="KW-0378">Hydrolase</keyword>
<evidence type="ECO:0000256" key="1">
    <source>
        <dbReference type="ARBA" id="ARBA00006096"/>
    </source>
</evidence>
<evidence type="ECO:0000313" key="4">
    <source>
        <dbReference type="Proteomes" id="UP000225548"/>
    </source>
</evidence>
<dbReference type="Pfam" id="PF02113">
    <property type="entry name" value="Peptidase_S13"/>
    <property type="match status" value="2"/>
</dbReference>